<keyword evidence="1" id="KW-0812">Transmembrane</keyword>
<feature type="transmembrane region" description="Helical" evidence="1">
    <location>
        <begin position="12"/>
        <end position="34"/>
    </location>
</feature>
<reference evidence="2" key="1">
    <citation type="submission" date="2023-03" db="EMBL/GenBank/DDBJ databases">
        <title>Massive genome expansion in bonnet fungi (Mycena s.s.) driven by repeated elements and novel gene families across ecological guilds.</title>
        <authorList>
            <consortium name="Lawrence Berkeley National Laboratory"/>
            <person name="Harder C.B."/>
            <person name="Miyauchi S."/>
            <person name="Viragh M."/>
            <person name="Kuo A."/>
            <person name="Thoen E."/>
            <person name="Andreopoulos B."/>
            <person name="Lu D."/>
            <person name="Skrede I."/>
            <person name="Drula E."/>
            <person name="Henrissat B."/>
            <person name="Morin E."/>
            <person name="Kohler A."/>
            <person name="Barry K."/>
            <person name="LaButti K."/>
            <person name="Morin E."/>
            <person name="Salamov A."/>
            <person name="Lipzen A."/>
            <person name="Mereny Z."/>
            <person name="Hegedus B."/>
            <person name="Baldrian P."/>
            <person name="Stursova M."/>
            <person name="Weitz H."/>
            <person name="Taylor A."/>
            <person name="Grigoriev I.V."/>
            <person name="Nagy L.G."/>
            <person name="Martin F."/>
            <person name="Kauserud H."/>
        </authorList>
    </citation>
    <scope>NUCLEOTIDE SEQUENCE</scope>
    <source>
        <strain evidence="2">CBHHK182m</strain>
    </source>
</reference>
<dbReference type="AlphaFoldDB" id="A0AAD7JPZ5"/>
<keyword evidence="1" id="KW-1133">Transmembrane helix</keyword>
<evidence type="ECO:0000256" key="1">
    <source>
        <dbReference type="SAM" id="Phobius"/>
    </source>
</evidence>
<accession>A0AAD7JPZ5</accession>
<comment type="caution">
    <text evidence="2">The sequence shown here is derived from an EMBL/GenBank/DDBJ whole genome shotgun (WGS) entry which is preliminary data.</text>
</comment>
<dbReference type="EMBL" id="JARKIB010000018">
    <property type="protein sequence ID" value="KAJ7769442.1"/>
    <property type="molecule type" value="Genomic_DNA"/>
</dbReference>
<organism evidence="2 3">
    <name type="scientific">Mycena metata</name>
    <dbReference type="NCBI Taxonomy" id="1033252"/>
    <lineage>
        <taxon>Eukaryota</taxon>
        <taxon>Fungi</taxon>
        <taxon>Dikarya</taxon>
        <taxon>Basidiomycota</taxon>
        <taxon>Agaricomycotina</taxon>
        <taxon>Agaricomycetes</taxon>
        <taxon>Agaricomycetidae</taxon>
        <taxon>Agaricales</taxon>
        <taxon>Marasmiineae</taxon>
        <taxon>Mycenaceae</taxon>
        <taxon>Mycena</taxon>
    </lineage>
</organism>
<keyword evidence="1" id="KW-0472">Membrane</keyword>
<evidence type="ECO:0000313" key="2">
    <source>
        <dbReference type="EMBL" id="KAJ7769442.1"/>
    </source>
</evidence>
<feature type="transmembrane region" description="Helical" evidence="1">
    <location>
        <begin position="40"/>
        <end position="57"/>
    </location>
</feature>
<sequence length="109" mass="12125">MSLIFFTTRYRLIYALSLLQVVFGVSLACIYGAAEGVASMILLLTAPIYGAFTTALIRRMLPYTLKVDPTNRLSRVDIHHTGLIVVMLWCGGCREFGAICFSHDSFRTS</sequence>
<gene>
    <name evidence="2" type="ORF">B0H16DRAFT_1517851</name>
</gene>
<keyword evidence="3" id="KW-1185">Reference proteome</keyword>
<evidence type="ECO:0000313" key="3">
    <source>
        <dbReference type="Proteomes" id="UP001215598"/>
    </source>
</evidence>
<name>A0AAD7JPZ5_9AGAR</name>
<dbReference type="Proteomes" id="UP001215598">
    <property type="component" value="Unassembled WGS sequence"/>
</dbReference>
<proteinExistence type="predicted"/>
<protein>
    <submittedName>
        <fullName evidence="2">Uncharacterized protein</fullName>
    </submittedName>
</protein>